<feature type="transmembrane region" description="Helical" evidence="6">
    <location>
        <begin position="392"/>
        <end position="413"/>
    </location>
</feature>
<keyword evidence="4 6" id="KW-1133">Transmembrane helix</keyword>
<feature type="transmembrane region" description="Helical" evidence="6">
    <location>
        <begin position="20"/>
        <end position="39"/>
    </location>
</feature>
<feature type="transmembrane region" description="Helical" evidence="6">
    <location>
        <begin position="366"/>
        <end position="386"/>
    </location>
</feature>
<feature type="transmembrane region" description="Helical" evidence="6">
    <location>
        <begin position="338"/>
        <end position="359"/>
    </location>
</feature>
<reference evidence="7 8" key="1">
    <citation type="submission" date="2018-11" db="EMBL/GenBank/DDBJ databases">
        <authorList>
            <person name="Jang G.I."/>
            <person name="Hwang C.Y."/>
        </authorList>
    </citation>
    <scope>NUCLEOTIDE SEQUENCE [LARGE SCALE GENOMIC DNA]</scope>
    <source>
        <strain evidence="7 8">SSM26</strain>
    </source>
</reference>
<feature type="transmembrane region" description="Helical" evidence="6">
    <location>
        <begin position="161"/>
        <end position="184"/>
    </location>
</feature>
<dbReference type="PANTHER" id="PTHR30250:SF28">
    <property type="entry name" value="POLYSACCHARIDE BIOSYNTHESIS PROTEIN"/>
    <property type="match status" value="1"/>
</dbReference>
<name>A0ABX9XDI5_9PSED</name>
<dbReference type="InterPro" id="IPR050833">
    <property type="entry name" value="Poly_Biosynth_Transport"/>
</dbReference>
<evidence type="ECO:0000256" key="6">
    <source>
        <dbReference type="SAM" id="Phobius"/>
    </source>
</evidence>
<evidence type="ECO:0000313" key="8">
    <source>
        <dbReference type="Proteomes" id="UP000275199"/>
    </source>
</evidence>
<evidence type="ECO:0000256" key="2">
    <source>
        <dbReference type="ARBA" id="ARBA00022475"/>
    </source>
</evidence>
<gene>
    <name evidence="7" type="ORF">EF096_17825</name>
</gene>
<evidence type="ECO:0000256" key="5">
    <source>
        <dbReference type="ARBA" id="ARBA00023136"/>
    </source>
</evidence>
<feature type="transmembrane region" description="Helical" evidence="6">
    <location>
        <begin position="85"/>
        <end position="107"/>
    </location>
</feature>
<comment type="subcellular location">
    <subcellularLocation>
        <location evidence="1">Cell membrane</location>
        <topology evidence="1">Multi-pass membrane protein</topology>
    </subcellularLocation>
</comment>
<keyword evidence="8" id="KW-1185">Reference proteome</keyword>
<accession>A0ABX9XDI5</accession>
<feature type="transmembrane region" description="Helical" evidence="6">
    <location>
        <begin position="450"/>
        <end position="468"/>
    </location>
</feature>
<proteinExistence type="predicted"/>
<dbReference type="Proteomes" id="UP000275199">
    <property type="component" value="Unassembled WGS sequence"/>
</dbReference>
<protein>
    <submittedName>
        <fullName evidence="7">Lipopolysaccharide biosynthesis protein</fullName>
    </submittedName>
</protein>
<evidence type="ECO:0000256" key="4">
    <source>
        <dbReference type="ARBA" id="ARBA00022989"/>
    </source>
</evidence>
<evidence type="ECO:0000256" key="1">
    <source>
        <dbReference type="ARBA" id="ARBA00004651"/>
    </source>
</evidence>
<feature type="transmembrane region" description="Helical" evidence="6">
    <location>
        <begin position="51"/>
        <end position="73"/>
    </location>
</feature>
<comment type="caution">
    <text evidence="7">The sequence shown here is derived from an EMBL/GenBank/DDBJ whole genome shotgun (WGS) entry which is preliminary data.</text>
</comment>
<dbReference type="PANTHER" id="PTHR30250">
    <property type="entry name" value="PST FAMILY PREDICTED COLANIC ACID TRANSPORTER"/>
    <property type="match status" value="1"/>
</dbReference>
<keyword evidence="5 6" id="KW-0472">Membrane</keyword>
<organism evidence="7 8">
    <name type="scientific">Pseudomonas neustonica</name>
    <dbReference type="NCBI Taxonomy" id="2487346"/>
    <lineage>
        <taxon>Bacteria</taxon>
        <taxon>Pseudomonadati</taxon>
        <taxon>Pseudomonadota</taxon>
        <taxon>Gammaproteobacteria</taxon>
        <taxon>Pseudomonadales</taxon>
        <taxon>Pseudomonadaceae</taxon>
        <taxon>Pseudomonas</taxon>
    </lineage>
</organism>
<dbReference type="EMBL" id="RKKU01000032">
    <property type="protein sequence ID" value="ROZ81209.1"/>
    <property type="molecule type" value="Genomic_DNA"/>
</dbReference>
<feature type="transmembrane region" description="Helical" evidence="6">
    <location>
        <begin position="242"/>
        <end position="259"/>
    </location>
</feature>
<keyword evidence="3 6" id="KW-0812">Transmembrane</keyword>
<keyword evidence="2" id="KW-1003">Cell membrane</keyword>
<feature type="transmembrane region" description="Helical" evidence="6">
    <location>
        <begin position="119"/>
        <end position="140"/>
    </location>
</feature>
<dbReference type="Pfam" id="PF13440">
    <property type="entry name" value="Polysacc_synt_3"/>
    <property type="match status" value="1"/>
</dbReference>
<evidence type="ECO:0000256" key="3">
    <source>
        <dbReference type="ARBA" id="ARBA00022692"/>
    </source>
</evidence>
<sequence length="472" mass="51641">MLKIIERLLPKGQFSRAVGLLAGGTAGAQVLMVVAAPLLTRLYSPEDFGLLAVYSALLALFSVNSSLRYQLAIPLPDNDEEASHIVALSLICVALVTFLCTVLALFSSDETAALLKAPLLTSYLWLLPIGVGAVGTYQVFNYWALRKKNYAAVAVTRIKQAVATLIIQLIGCKFGAIALVAGQAGGQGLGSYSLAKQAFGQLEFRQLRWKGILDAAKRYRNFPYYSTWDAFFNTAGVHLPPLLFATLFSPAAAGLYALAHRVLAVPMSVIGDAVGKVFFSNAPEALRQGKLETMVMDVHSKLVIIAMPPVLILFVAGPELFAFVFGDRWQQAGEFARWMAPWLYLVFVTGPLTTLFAVLEKQLHGLWFQAALIFLRLAAVSIGAFYEDLVLTVILFSLASSFCWAALLLWVGINTGNPPIKILKISIKAGLGSCICVLPLWVSLHFIFLNDWWLCFLVFSIVICCFLIRKSF</sequence>
<feature type="transmembrane region" description="Helical" evidence="6">
    <location>
        <begin position="425"/>
        <end position="444"/>
    </location>
</feature>
<feature type="transmembrane region" description="Helical" evidence="6">
    <location>
        <begin position="302"/>
        <end position="326"/>
    </location>
</feature>
<evidence type="ECO:0000313" key="7">
    <source>
        <dbReference type="EMBL" id="ROZ81209.1"/>
    </source>
</evidence>